<evidence type="ECO:0000313" key="1">
    <source>
        <dbReference type="EMBL" id="CAK5087586.1"/>
    </source>
</evidence>
<gene>
    <name evidence="1" type="ORF">MENTE1834_LOCUS35193</name>
</gene>
<reference evidence="1" key="1">
    <citation type="submission" date="2023-11" db="EMBL/GenBank/DDBJ databases">
        <authorList>
            <person name="Poullet M."/>
        </authorList>
    </citation>
    <scope>NUCLEOTIDE SEQUENCE</scope>
    <source>
        <strain evidence="1">E1834</strain>
    </source>
</reference>
<evidence type="ECO:0000313" key="2">
    <source>
        <dbReference type="Proteomes" id="UP001497535"/>
    </source>
</evidence>
<accession>A0ACB1AB52</accession>
<proteinExistence type="predicted"/>
<name>A0ACB1AB52_MELEN</name>
<protein>
    <submittedName>
        <fullName evidence="1">Uncharacterized protein</fullName>
    </submittedName>
</protein>
<keyword evidence="2" id="KW-1185">Reference proteome</keyword>
<organism evidence="1 2">
    <name type="scientific">Meloidogyne enterolobii</name>
    <name type="common">Root-knot nematode worm</name>
    <name type="synonym">Meloidogyne mayaguensis</name>
    <dbReference type="NCBI Taxonomy" id="390850"/>
    <lineage>
        <taxon>Eukaryota</taxon>
        <taxon>Metazoa</taxon>
        <taxon>Ecdysozoa</taxon>
        <taxon>Nematoda</taxon>
        <taxon>Chromadorea</taxon>
        <taxon>Rhabditida</taxon>
        <taxon>Tylenchina</taxon>
        <taxon>Tylenchomorpha</taxon>
        <taxon>Tylenchoidea</taxon>
        <taxon>Meloidogynidae</taxon>
        <taxon>Meloidogyninae</taxon>
        <taxon>Meloidogyne</taxon>
    </lineage>
</organism>
<comment type="caution">
    <text evidence="1">The sequence shown here is derived from an EMBL/GenBank/DDBJ whole genome shotgun (WGS) entry which is preliminary data.</text>
</comment>
<dbReference type="EMBL" id="CAVMJV010000066">
    <property type="protein sequence ID" value="CAK5087586.1"/>
    <property type="molecule type" value="Genomic_DNA"/>
</dbReference>
<sequence length="232" mass="27850">MFIRLEKLERIFTQRFNCVNKTKQITSKNESPELINKPEKSEDEQRIKNFIEDKNLFEIFNTFNKGKTQISRKLLNICIFANEIGKRFEFFEKLKLNNKLVFGVYFEEEKFLEIEKNWKEIKEKSLKDINENEIEEDLKILLINLLPLSERNEILEKDLGSKLKEKLYFQKISEYFIYTKEQNMNGKLTKNQRNFAQEMLNITEKQLNGKIENIETHINKLIKLKEQIGIGK</sequence>
<dbReference type="Proteomes" id="UP001497535">
    <property type="component" value="Unassembled WGS sequence"/>
</dbReference>